<feature type="region of interest" description="Disordered" evidence="1">
    <location>
        <begin position="1"/>
        <end position="155"/>
    </location>
</feature>
<dbReference type="HOGENOM" id="CLU_1777669_0_0_1"/>
<keyword evidence="3" id="KW-1185">Reference proteome</keyword>
<evidence type="ECO:0000313" key="3">
    <source>
        <dbReference type="Proteomes" id="UP000053263"/>
    </source>
</evidence>
<evidence type="ECO:0000313" key="2">
    <source>
        <dbReference type="EMBL" id="KII83857.1"/>
    </source>
</evidence>
<sequence length="155" mass="16380">MSSKAYDSELYDDLYGDGENTEYAVPLQDPEDDGDRDDKEKQYGSSSDATSPGPDSSSVPQSANKAAGHSLPAKPPSPGAAALSYSAQIARQFSAYQQTPSQERQQRAAIPLPPNPRGVAAAPAPIPSVISTHEAPGGRQNVDRPIRPSEMKDEG</sequence>
<feature type="compositionally biased region" description="Basic and acidic residues" evidence="1">
    <location>
        <begin position="141"/>
        <end position="155"/>
    </location>
</feature>
<name>A0A0C9SQK0_PLICR</name>
<dbReference type="AlphaFoldDB" id="A0A0C9SQK0"/>
<reference evidence="2 3" key="1">
    <citation type="submission" date="2014-06" db="EMBL/GenBank/DDBJ databases">
        <title>Evolutionary Origins and Diversification of the Mycorrhizal Mutualists.</title>
        <authorList>
            <consortium name="DOE Joint Genome Institute"/>
            <consortium name="Mycorrhizal Genomics Consortium"/>
            <person name="Kohler A."/>
            <person name="Kuo A."/>
            <person name="Nagy L.G."/>
            <person name="Floudas D."/>
            <person name="Copeland A."/>
            <person name="Barry K.W."/>
            <person name="Cichocki N."/>
            <person name="Veneault-Fourrey C."/>
            <person name="LaButti K."/>
            <person name="Lindquist E.A."/>
            <person name="Lipzen A."/>
            <person name="Lundell T."/>
            <person name="Morin E."/>
            <person name="Murat C."/>
            <person name="Riley R."/>
            <person name="Ohm R."/>
            <person name="Sun H."/>
            <person name="Tunlid A."/>
            <person name="Henrissat B."/>
            <person name="Grigoriev I.V."/>
            <person name="Hibbett D.S."/>
            <person name="Martin F."/>
        </authorList>
    </citation>
    <scope>NUCLEOTIDE SEQUENCE [LARGE SCALE GENOMIC DNA]</scope>
    <source>
        <strain evidence="2 3">FD-325 SS-3</strain>
    </source>
</reference>
<organism evidence="2 3">
    <name type="scientific">Plicaturopsis crispa FD-325 SS-3</name>
    <dbReference type="NCBI Taxonomy" id="944288"/>
    <lineage>
        <taxon>Eukaryota</taxon>
        <taxon>Fungi</taxon>
        <taxon>Dikarya</taxon>
        <taxon>Basidiomycota</taxon>
        <taxon>Agaricomycotina</taxon>
        <taxon>Agaricomycetes</taxon>
        <taxon>Agaricomycetidae</taxon>
        <taxon>Amylocorticiales</taxon>
        <taxon>Amylocorticiaceae</taxon>
        <taxon>Plicatura</taxon>
        <taxon>Plicaturopsis crispa</taxon>
    </lineage>
</organism>
<dbReference type="EMBL" id="KN832574">
    <property type="protein sequence ID" value="KII83857.1"/>
    <property type="molecule type" value="Genomic_DNA"/>
</dbReference>
<feature type="compositionally biased region" description="Polar residues" evidence="1">
    <location>
        <begin position="85"/>
        <end position="103"/>
    </location>
</feature>
<gene>
    <name evidence="2" type="ORF">PLICRDRAFT_444188</name>
</gene>
<feature type="compositionally biased region" description="Polar residues" evidence="1">
    <location>
        <begin position="43"/>
        <end position="64"/>
    </location>
</feature>
<evidence type="ECO:0000256" key="1">
    <source>
        <dbReference type="SAM" id="MobiDB-lite"/>
    </source>
</evidence>
<feature type="compositionally biased region" description="Acidic residues" evidence="1">
    <location>
        <begin position="9"/>
        <end position="20"/>
    </location>
</feature>
<protein>
    <submittedName>
        <fullName evidence="2">Uncharacterized protein</fullName>
    </submittedName>
</protein>
<dbReference type="Proteomes" id="UP000053263">
    <property type="component" value="Unassembled WGS sequence"/>
</dbReference>
<proteinExistence type="predicted"/>
<accession>A0A0C9SQK0</accession>
<dbReference type="OrthoDB" id="1875751at2759"/>
<feature type="compositionally biased region" description="Low complexity" evidence="1">
    <location>
        <begin position="119"/>
        <end position="131"/>
    </location>
</feature>